<dbReference type="PANTHER" id="PTHR33487">
    <property type="entry name" value="CILIA- AND FLAGELLA-ASSOCIATED PROTEIN 54"/>
    <property type="match status" value="1"/>
</dbReference>
<keyword evidence="2" id="KW-1185">Reference proteome</keyword>
<reference evidence="1 2" key="1">
    <citation type="submission" date="2019-09" db="EMBL/GenBank/DDBJ databases">
        <title>Bird 10,000 Genomes (B10K) Project - Family phase.</title>
        <authorList>
            <person name="Zhang G."/>
        </authorList>
    </citation>
    <scope>NUCLEOTIDE SEQUENCE [LARGE SCALE GENOMIC DNA]</scope>
    <source>
        <strain evidence="1">B10K-LSUMZ-16893</strain>
    </source>
</reference>
<dbReference type="Proteomes" id="UP000533954">
    <property type="component" value="Unassembled WGS sequence"/>
</dbReference>
<dbReference type="EMBL" id="VZSX01000053">
    <property type="protein sequence ID" value="NXA36832.1"/>
    <property type="molecule type" value="Genomic_DNA"/>
</dbReference>
<comment type="caution">
    <text evidence="1">The sequence shown here is derived from an EMBL/GenBank/DDBJ whole genome shotgun (WGS) entry which is preliminary data.</text>
</comment>
<protein>
    <submittedName>
        <fullName evidence="1">CFA54 protein</fullName>
    </submittedName>
</protein>
<evidence type="ECO:0000313" key="1">
    <source>
        <dbReference type="EMBL" id="NXA36832.1"/>
    </source>
</evidence>
<dbReference type="OrthoDB" id="2104158at2759"/>
<sequence>ESRVANASNKQLSIQWYIPSLAKPSDDTQAKVLLLYAYNTKPVKISNMKIFSSVSVFSGHLWIPLDRIISLQEELSNLKQQVEILRQSSKSLSSVSETASFPEQSEAIKIIPSTRTKMNVAKVHLDEKTEEMAKRCLPEVQALLSVVPALSSPLTEIPFDITLQSIADLESMFDPANGCVITEESLFTWITSLLQ</sequence>
<dbReference type="GO" id="GO:0060271">
    <property type="term" value="P:cilium assembly"/>
    <property type="evidence" value="ECO:0007669"/>
    <property type="project" value="TreeGrafter"/>
</dbReference>
<feature type="non-terminal residue" evidence="1">
    <location>
        <position position="195"/>
    </location>
</feature>
<accession>A0A7K7V8J2</accession>
<evidence type="ECO:0000313" key="2">
    <source>
        <dbReference type="Proteomes" id="UP000533954"/>
    </source>
</evidence>
<organism evidence="1 2">
    <name type="scientific">Eudromia elegans</name>
    <name type="common">Elegant crested-tinamou</name>
    <dbReference type="NCBI Taxonomy" id="8805"/>
    <lineage>
        <taxon>Eukaryota</taxon>
        <taxon>Metazoa</taxon>
        <taxon>Chordata</taxon>
        <taxon>Craniata</taxon>
        <taxon>Vertebrata</taxon>
        <taxon>Euteleostomi</taxon>
        <taxon>Archelosauria</taxon>
        <taxon>Archosauria</taxon>
        <taxon>Dinosauria</taxon>
        <taxon>Saurischia</taxon>
        <taxon>Theropoda</taxon>
        <taxon>Coelurosauria</taxon>
        <taxon>Aves</taxon>
        <taxon>Palaeognathae</taxon>
        <taxon>Tinamiformes</taxon>
        <taxon>Tinamidae</taxon>
        <taxon>Eudromia</taxon>
    </lineage>
</organism>
<name>A0A7K7V8J2_EUDEL</name>
<dbReference type="PANTHER" id="PTHR33487:SF1">
    <property type="entry name" value="CILIA- AND FLAGELLA-ASSOCIATED PROTEIN 54"/>
    <property type="match status" value="1"/>
</dbReference>
<gene>
    <name evidence="1" type="primary">Cfap54</name>
    <name evidence="1" type="ORF">EUDELE_R01602</name>
</gene>
<proteinExistence type="predicted"/>
<dbReference type="AlphaFoldDB" id="A0A7K7V8J2"/>
<feature type="non-terminal residue" evidence="1">
    <location>
        <position position="1"/>
    </location>
</feature>